<organism evidence="2 3">
    <name type="scientific">Symbiodinium microadriaticum</name>
    <name type="common">Dinoflagellate</name>
    <name type="synonym">Zooxanthella microadriatica</name>
    <dbReference type="NCBI Taxonomy" id="2951"/>
    <lineage>
        <taxon>Eukaryota</taxon>
        <taxon>Sar</taxon>
        <taxon>Alveolata</taxon>
        <taxon>Dinophyceae</taxon>
        <taxon>Suessiales</taxon>
        <taxon>Symbiodiniaceae</taxon>
        <taxon>Symbiodinium</taxon>
    </lineage>
</organism>
<comment type="caution">
    <text evidence="2">The sequence shown here is derived from an EMBL/GenBank/DDBJ whole genome shotgun (WGS) entry which is preliminary data.</text>
</comment>
<keyword evidence="3" id="KW-1185">Reference proteome</keyword>
<reference evidence="2 3" key="1">
    <citation type="submission" date="2016-02" db="EMBL/GenBank/DDBJ databases">
        <title>Genome analysis of coral dinoflagellate symbionts highlights evolutionary adaptations to a symbiotic lifestyle.</title>
        <authorList>
            <person name="Aranda M."/>
            <person name="Li Y."/>
            <person name="Liew Y.J."/>
            <person name="Baumgarten S."/>
            <person name="Simakov O."/>
            <person name="Wilson M."/>
            <person name="Piel J."/>
            <person name="Ashoor H."/>
            <person name="Bougouffa S."/>
            <person name="Bajic V.B."/>
            <person name="Ryu T."/>
            <person name="Ravasi T."/>
            <person name="Bayer T."/>
            <person name="Micklem G."/>
            <person name="Kim H."/>
            <person name="Bhak J."/>
            <person name="Lajeunesse T.C."/>
            <person name="Voolstra C.R."/>
        </authorList>
    </citation>
    <scope>NUCLEOTIDE SEQUENCE [LARGE SCALE GENOMIC DNA]</scope>
    <source>
        <strain evidence="2 3">CCMP2467</strain>
    </source>
</reference>
<name>A0A1Q9D5G9_SYMMI</name>
<dbReference type="Proteomes" id="UP000186817">
    <property type="component" value="Unassembled WGS sequence"/>
</dbReference>
<dbReference type="AlphaFoldDB" id="A0A1Q9D5G9"/>
<feature type="transmembrane region" description="Helical" evidence="1">
    <location>
        <begin position="353"/>
        <end position="371"/>
    </location>
</feature>
<evidence type="ECO:0000313" key="2">
    <source>
        <dbReference type="EMBL" id="OLP90471.1"/>
    </source>
</evidence>
<feature type="transmembrane region" description="Helical" evidence="1">
    <location>
        <begin position="551"/>
        <end position="575"/>
    </location>
</feature>
<feature type="transmembrane region" description="Helical" evidence="1">
    <location>
        <begin position="595"/>
        <end position="622"/>
    </location>
</feature>
<evidence type="ECO:0000313" key="3">
    <source>
        <dbReference type="Proteomes" id="UP000186817"/>
    </source>
</evidence>
<gene>
    <name evidence="2" type="ORF">AK812_SmicGene27947</name>
</gene>
<feature type="transmembrane region" description="Helical" evidence="1">
    <location>
        <begin position="453"/>
        <end position="483"/>
    </location>
</feature>
<feature type="transmembrane region" description="Helical" evidence="1">
    <location>
        <begin position="503"/>
        <end position="524"/>
    </location>
</feature>
<proteinExistence type="predicted"/>
<evidence type="ECO:0000256" key="1">
    <source>
        <dbReference type="SAM" id="Phobius"/>
    </source>
</evidence>
<feature type="transmembrane region" description="Helical" evidence="1">
    <location>
        <begin position="317"/>
        <end position="341"/>
    </location>
</feature>
<dbReference type="EMBL" id="LSRX01000709">
    <property type="protein sequence ID" value="OLP90471.1"/>
    <property type="molecule type" value="Genomic_DNA"/>
</dbReference>
<keyword evidence="1" id="KW-1133">Transmembrane helix</keyword>
<dbReference type="OrthoDB" id="431963at2759"/>
<keyword evidence="1" id="KW-0472">Membrane</keyword>
<protein>
    <submittedName>
        <fullName evidence="2">Uncharacterized protein</fullName>
    </submittedName>
</protein>
<feature type="transmembrane region" description="Helical" evidence="1">
    <location>
        <begin position="419"/>
        <end position="441"/>
    </location>
</feature>
<feature type="transmembrane region" description="Helical" evidence="1">
    <location>
        <begin position="383"/>
        <end position="407"/>
    </location>
</feature>
<keyword evidence="1" id="KW-0812">Transmembrane</keyword>
<sequence length="1036" mass="117203">MRLQDCCGRHSKATRDRQLQRCLRLWQAATAERQVLDMAWVAWQLFHSSLCLLRLRRCFWLWRRQKAWRSEGGVVKQVIASWRQRASLATAALPLRAWHGLLCRRRRWRPFGACLLDRWRSATFEARGMKRKGLAAWKRSLQLARRCRLRKALTAWHFVQMLRRQRLQLAEAVHRSWASAVDARKSFAIRMRHFWRCCERSLVLAAEANARVAARCLSAWRRRARRRRRHAAGLQAIRLQPLRRAFRGLHAACRFQGRQRQLVQVLNNLTHLAAGQLRCAFARPGVLKKRAQKHPAVLVLVPCSDSMKLRRWISWPLPLLLATLALCSLLQVLSIVAASIRQYRLGDAEGYRILLNMTNSSLQLAGLFVFVHRRQDISQDPLGCLTGELIGASWVSTYCYGTMHLLFATAVPRTCAGSWFAVPSMAFLTLRTILYLTTLWLQMRLMGMRLGVLTGLMVCVFVVGALTSCITIACAVVRCGFAPGSQLTFQNLSVFGRSMTQGVASVATAGLGTAACCGIGRLWVRAGRLVKQCRGYSKAEAVWAHSVLGRFLFSTAIACLVSTLALATECFTVLYEYDFHDQRYLQLHERSMLPQLTVVSSIFFVVMVLASAWNRIFVLAILQPTQPNIIRAKTLERPPMAPIASDRSLAWHSAVEDLANRSLSVSELVDFYGQLGTGRAMPHFCPSASTTADVVRQAIIPLSRQGWTGSFFTAKECCGRHPPKRMVTHCWSNLFLHLVASVVSDALDEGEYKEMADSLASGQLQEVQNRLHAAGADDVRYWICAFCVNQHASICNGFGPPPADPRMYEEWDLKRRDCVTGLPYPLCDCKHPKYLNDAEEMCELNKFDDVIDFLHRTVPEFAQVVSVDIKYEVFERAWCVAELVRAFYCHIPQRVLLHSDKFLDIEEEEQQVYTLLTTLTVRNCKASRAEDKEMVLSKIPDIQTFDEQLQYVIFGQRGLLKRRLAGLGLLSAAKRVTLRAAKSVDLRDVRELSDLSESAHSSSESDSIVSAVLQTWLTVVTQAAYSEEEQPNAVAD</sequence>
<accession>A0A1Q9D5G9</accession>